<protein>
    <submittedName>
        <fullName evidence="1">Uncharacterized protein</fullName>
    </submittedName>
</protein>
<dbReference type="RefSeq" id="WP_225699719.1">
    <property type="nucleotide sequence ID" value="NZ_JAIXNE010000007.1"/>
</dbReference>
<accession>A0A9X1L1H9</accession>
<evidence type="ECO:0000313" key="1">
    <source>
        <dbReference type="EMBL" id="MCA6078859.1"/>
    </source>
</evidence>
<dbReference type="Proteomes" id="UP001139409">
    <property type="component" value="Unassembled WGS sequence"/>
</dbReference>
<sequence length="79" mass="9617">MNSKDKIRVDLQFDRFYQRHFDAPPACRNIDQVRFYLGELVRKIEEYKESYEYVPVKALALLAKYKQLYNRMVHSDKVK</sequence>
<proteinExistence type="predicted"/>
<reference evidence="1" key="1">
    <citation type="submission" date="2021-09" db="EMBL/GenBank/DDBJ databases">
        <title>Fulvivirga sp. isolated from coastal sediment.</title>
        <authorList>
            <person name="Yu H."/>
        </authorList>
    </citation>
    <scope>NUCLEOTIDE SEQUENCE</scope>
    <source>
        <strain evidence="1">1062</strain>
    </source>
</reference>
<evidence type="ECO:0000313" key="2">
    <source>
        <dbReference type="Proteomes" id="UP001139409"/>
    </source>
</evidence>
<gene>
    <name evidence="1" type="ORF">LDX50_28550</name>
</gene>
<dbReference type="EMBL" id="JAIXNE010000007">
    <property type="protein sequence ID" value="MCA6078859.1"/>
    <property type="molecule type" value="Genomic_DNA"/>
</dbReference>
<name>A0A9X1L1H9_9BACT</name>
<dbReference type="AlphaFoldDB" id="A0A9X1L1H9"/>
<comment type="caution">
    <text evidence="1">The sequence shown here is derived from an EMBL/GenBank/DDBJ whole genome shotgun (WGS) entry which is preliminary data.</text>
</comment>
<keyword evidence="2" id="KW-1185">Reference proteome</keyword>
<organism evidence="1 2">
    <name type="scientific">Fulvivirga sedimenti</name>
    <dbReference type="NCBI Taxonomy" id="2879465"/>
    <lineage>
        <taxon>Bacteria</taxon>
        <taxon>Pseudomonadati</taxon>
        <taxon>Bacteroidota</taxon>
        <taxon>Cytophagia</taxon>
        <taxon>Cytophagales</taxon>
        <taxon>Fulvivirgaceae</taxon>
        <taxon>Fulvivirga</taxon>
    </lineage>
</organism>